<dbReference type="RefSeq" id="WP_211975595.1">
    <property type="nucleotide sequence ID" value="NZ_CBFHAM010000077.1"/>
</dbReference>
<dbReference type="InterPro" id="IPR016776">
    <property type="entry name" value="ApeP-like_dehydratase"/>
</dbReference>
<keyword evidence="1" id="KW-0456">Lyase</keyword>
<dbReference type="PANTHER" id="PTHR30272:SF1">
    <property type="entry name" value="3-HYDROXYACYL-[ACYL-CARRIER-PROTEIN] DEHYDRATASE"/>
    <property type="match status" value="1"/>
</dbReference>
<keyword evidence="3" id="KW-1185">Reference proteome</keyword>
<dbReference type="Pfam" id="PF22817">
    <property type="entry name" value="ApeP-like"/>
    <property type="match status" value="1"/>
</dbReference>
<evidence type="ECO:0000313" key="3">
    <source>
        <dbReference type="Proteomes" id="UP000676386"/>
    </source>
</evidence>
<evidence type="ECO:0000256" key="1">
    <source>
        <dbReference type="ARBA" id="ARBA00023239"/>
    </source>
</evidence>
<comment type="caution">
    <text evidence="2">The sequence shown here is derived from an EMBL/GenBank/DDBJ whole genome shotgun (WGS) entry which is preliminary data.</text>
</comment>
<dbReference type="PANTHER" id="PTHR30272">
    <property type="entry name" value="3-HYDROXYACYL-[ACYL-CARRIER-PROTEIN] DEHYDRATASE"/>
    <property type="match status" value="1"/>
</dbReference>
<name>A0ABS5J5G2_9BACT</name>
<dbReference type="CDD" id="cd01288">
    <property type="entry name" value="FabZ"/>
    <property type="match status" value="1"/>
</dbReference>
<proteinExistence type="predicted"/>
<dbReference type="Proteomes" id="UP000676386">
    <property type="component" value="Unassembled WGS sequence"/>
</dbReference>
<dbReference type="SUPFAM" id="SSF54637">
    <property type="entry name" value="Thioesterase/thiol ester dehydrase-isomerase"/>
    <property type="match status" value="1"/>
</dbReference>
<dbReference type="InterPro" id="IPR029069">
    <property type="entry name" value="HotDog_dom_sf"/>
</dbReference>
<accession>A0ABS5J5G2</accession>
<evidence type="ECO:0000313" key="2">
    <source>
        <dbReference type="EMBL" id="MBS0030457.1"/>
    </source>
</evidence>
<protein>
    <submittedName>
        <fullName evidence="2">Beta-hydroxyacyl-ACP dehydratase</fullName>
    </submittedName>
</protein>
<dbReference type="EMBL" id="JAGTXB010000014">
    <property type="protein sequence ID" value="MBS0030457.1"/>
    <property type="molecule type" value="Genomic_DNA"/>
</dbReference>
<dbReference type="Gene3D" id="3.10.129.10">
    <property type="entry name" value="Hotdog Thioesterase"/>
    <property type="match status" value="1"/>
</dbReference>
<gene>
    <name evidence="2" type="ORF">KE626_24230</name>
</gene>
<dbReference type="InterPro" id="IPR013114">
    <property type="entry name" value="FabA_FabZ"/>
</dbReference>
<sequence length="140" mass="15451">MQSAVTNIEQLIPHRAPFLFVDEIISTTQEEIVGIKTFDDTDDMLKGSFPEFNFVPGVILIESMAQCGGAGIKILGLADGLFGLAAIETATFLSGTPYRQPVKYVIRNIRVSDKLIKQSGVAYVDEKPVMEARWLCIKIE</sequence>
<reference evidence="2 3" key="1">
    <citation type="submission" date="2021-04" db="EMBL/GenBank/DDBJ databases">
        <title>Chitinophaga sp. nov., isolated from the rhizosphere soil.</title>
        <authorList>
            <person name="He S."/>
        </authorList>
    </citation>
    <scope>NUCLEOTIDE SEQUENCE [LARGE SCALE GENOMIC DNA]</scope>
    <source>
        <strain evidence="2 3">2R12</strain>
    </source>
</reference>
<organism evidence="2 3">
    <name type="scientific">Chitinophaga hostae</name>
    <dbReference type="NCBI Taxonomy" id="2831022"/>
    <lineage>
        <taxon>Bacteria</taxon>
        <taxon>Pseudomonadati</taxon>
        <taxon>Bacteroidota</taxon>
        <taxon>Chitinophagia</taxon>
        <taxon>Chitinophagales</taxon>
        <taxon>Chitinophagaceae</taxon>
        <taxon>Chitinophaga</taxon>
    </lineage>
</organism>